<gene>
    <name evidence="2" type="ORF">GKJPGBOP_03834</name>
</gene>
<dbReference type="AlphaFoldDB" id="A0A401W492"/>
<feature type="coiled-coil region" evidence="1">
    <location>
        <begin position="10"/>
        <end position="97"/>
    </location>
</feature>
<keyword evidence="1" id="KW-0175">Coiled coil</keyword>
<accession>A0A401W492</accession>
<reference evidence="2 3" key="1">
    <citation type="submission" date="2018-11" db="EMBL/GenBank/DDBJ databases">
        <title>Whole genome sequence of Streptomyces paromomycinus NBRC 15454(T).</title>
        <authorList>
            <person name="Komaki H."/>
            <person name="Tamura T."/>
        </authorList>
    </citation>
    <scope>NUCLEOTIDE SEQUENCE [LARGE SCALE GENOMIC DNA]</scope>
    <source>
        <strain evidence="2 3">NBRC 15454</strain>
    </source>
</reference>
<dbReference type="EMBL" id="BHZD01000001">
    <property type="protein sequence ID" value="GCD44143.1"/>
    <property type="molecule type" value="Genomic_DNA"/>
</dbReference>
<protein>
    <submittedName>
        <fullName evidence="2">Uncharacterized protein</fullName>
    </submittedName>
</protein>
<keyword evidence="3" id="KW-1185">Reference proteome</keyword>
<evidence type="ECO:0000313" key="3">
    <source>
        <dbReference type="Proteomes" id="UP000286746"/>
    </source>
</evidence>
<organism evidence="2 3">
    <name type="scientific">Streptomyces paromomycinus</name>
    <name type="common">Streptomyces rimosus subsp. paromomycinus</name>
    <dbReference type="NCBI Taxonomy" id="92743"/>
    <lineage>
        <taxon>Bacteria</taxon>
        <taxon>Bacillati</taxon>
        <taxon>Actinomycetota</taxon>
        <taxon>Actinomycetes</taxon>
        <taxon>Kitasatosporales</taxon>
        <taxon>Streptomycetaceae</taxon>
        <taxon>Streptomyces</taxon>
    </lineage>
</organism>
<dbReference type="RefSeq" id="WP_125055090.1">
    <property type="nucleotide sequence ID" value="NZ_BHZD01000001.1"/>
</dbReference>
<comment type="caution">
    <text evidence="2">The sequence shown here is derived from an EMBL/GenBank/DDBJ whole genome shotgun (WGS) entry which is preliminary data.</text>
</comment>
<proteinExistence type="predicted"/>
<sequence>MIRIVGAARLAALHTDLDAARNRVQELLEALDVQWADHIQCVLEMAEQREGAERAALAATEETERLRRAAVAALLVIARQQQRIGELEEEAGRLAQDRHRWMHRYHKEARTYWDGEPPAGECCADCDRPADDGPCPEHHPGTVAGRLRACVAELEQRLTAARPAPAWLYLLRHFGEPHSLHPTQEAAKEYTVVCGAARTGWGPSGGLSPTEIAWRVEAVAVVPEQEQGAARRDAA</sequence>
<dbReference type="Proteomes" id="UP000286746">
    <property type="component" value="Unassembled WGS sequence"/>
</dbReference>
<name>A0A401W492_STREY</name>
<evidence type="ECO:0000256" key="1">
    <source>
        <dbReference type="SAM" id="Coils"/>
    </source>
</evidence>
<evidence type="ECO:0000313" key="2">
    <source>
        <dbReference type="EMBL" id="GCD44143.1"/>
    </source>
</evidence>